<dbReference type="EMBL" id="NZBD01000004">
    <property type="protein sequence ID" value="MAG18023.1"/>
    <property type="molecule type" value="Genomic_DNA"/>
</dbReference>
<comment type="caution">
    <text evidence="5">The sequence shown here is derived from an EMBL/GenBank/DDBJ whole genome shotgun (WGS) entry which is preliminary data.</text>
</comment>
<dbReference type="Pfam" id="PF01655">
    <property type="entry name" value="Ribosomal_L32e"/>
    <property type="match status" value="1"/>
</dbReference>
<feature type="compositionally biased region" description="Basic residues" evidence="4">
    <location>
        <begin position="101"/>
        <end position="114"/>
    </location>
</feature>
<feature type="region of interest" description="Disordered" evidence="4">
    <location>
        <begin position="1"/>
        <end position="114"/>
    </location>
</feature>
<feature type="compositionally biased region" description="Basic residues" evidence="4">
    <location>
        <begin position="64"/>
        <end position="75"/>
    </location>
</feature>
<dbReference type="Proteomes" id="UP000226712">
    <property type="component" value="Unassembled WGS sequence"/>
</dbReference>
<dbReference type="InterPro" id="IPR001515">
    <property type="entry name" value="Ribosomal_eL32"/>
</dbReference>
<name>A0A2D6LPA6_9ARCH</name>
<evidence type="ECO:0000256" key="2">
    <source>
        <dbReference type="ARBA" id="ARBA00022980"/>
    </source>
</evidence>
<accession>A0A2D6LPA6</accession>
<evidence type="ECO:0000256" key="3">
    <source>
        <dbReference type="ARBA" id="ARBA00023274"/>
    </source>
</evidence>
<dbReference type="InterPro" id="IPR036351">
    <property type="entry name" value="Ribosomal_eL32_sf"/>
</dbReference>
<evidence type="ECO:0000313" key="5">
    <source>
        <dbReference type="EMBL" id="MAG18023.1"/>
    </source>
</evidence>
<dbReference type="SUPFAM" id="SSF52042">
    <property type="entry name" value="Ribosomal protein L32e"/>
    <property type="match status" value="1"/>
</dbReference>
<dbReference type="GO" id="GO:1990904">
    <property type="term" value="C:ribonucleoprotein complex"/>
    <property type="evidence" value="ECO:0007669"/>
    <property type="project" value="UniProtKB-KW"/>
</dbReference>
<dbReference type="SMART" id="SM01393">
    <property type="entry name" value="Ribosomal_L32e"/>
    <property type="match status" value="1"/>
</dbReference>
<reference evidence="6" key="1">
    <citation type="submission" date="2017-09" db="EMBL/GenBank/DDBJ databases">
        <title>The Reconstruction of 2,631 Draft Metagenome-Assembled Genomes from the Global Oceans.</title>
        <authorList>
            <person name="Tully B.J."/>
            <person name="Graham E.D."/>
            <person name="Heidelberg J.F."/>
        </authorList>
    </citation>
    <scope>NUCLEOTIDE SEQUENCE [LARGE SCALE GENOMIC DNA]</scope>
</reference>
<dbReference type="GO" id="GO:0005840">
    <property type="term" value="C:ribosome"/>
    <property type="evidence" value="ECO:0007669"/>
    <property type="project" value="UniProtKB-KW"/>
</dbReference>
<evidence type="ECO:0000256" key="4">
    <source>
        <dbReference type="SAM" id="MobiDB-lite"/>
    </source>
</evidence>
<evidence type="ECO:0000256" key="1">
    <source>
        <dbReference type="ARBA" id="ARBA00008431"/>
    </source>
</evidence>
<proteinExistence type="inferred from homology"/>
<dbReference type="GO" id="GO:0003735">
    <property type="term" value="F:structural constituent of ribosome"/>
    <property type="evidence" value="ECO:0007669"/>
    <property type="project" value="InterPro"/>
</dbReference>
<dbReference type="GO" id="GO:0006412">
    <property type="term" value="P:translation"/>
    <property type="evidence" value="ECO:0007669"/>
    <property type="project" value="InterPro"/>
</dbReference>
<dbReference type="AlphaFoldDB" id="A0A2D6LPA6"/>
<protein>
    <submittedName>
        <fullName evidence="5">Uncharacterized protein</fullName>
    </submittedName>
</protein>
<organism evidence="5 6">
    <name type="scientific">Candidatus Iainarchaeum sp</name>
    <dbReference type="NCBI Taxonomy" id="3101447"/>
    <lineage>
        <taxon>Archaea</taxon>
        <taxon>Candidatus Iainarchaeota</taxon>
        <taxon>Candidatus Iainarchaeia</taxon>
        <taxon>Candidatus Iainarchaeales</taxon>
        <taxon>Candidatus Iainarchaeaceae</taxon>
        <taxon>Candidatus Iainarchaeum</taxon>
    </lineage>
</organism>
<feature type="compositionally biased region" description="Basic and acidic residues" evidence="4">
    <location>
        <begin position="1"/>
        <end position="63"/>
    </location>
</feature>
<comment type="similarity">
    <text evidence="1">Belongs to the eukaryotic ribosomal protein eL32 family.</text>
</comment>
<keyword evidence="3" id="KW-0687">Ribonucleoprotein</keyword>
<gene>
    <name evidence="5" type="ORF">CL944_00950</name>
</gene>
<evidence type="ECO:0000313" key="6">
    <source>
        <dbReference type="Proteomes" id="UP000226712"/>
    </source>
</evidence>
<sequence length="202" mass="23402">MVEKETKKVEKKEEKKEEPKVKAVAKEAKKETPKVEAKTEKKTDAKKEDKKDIKDSKKEEKPKKEKKVKKSRKVKVKIDAAVAQTRRKVNQKQGTPTFRGRFGKRTLRKKSKAKWNKWRFPRGIDVKHEVSEGYNPKEGFRTPKEIRDVHPSGYREFNVKTIQEINNVPDKHAIRVASGLGRKKKLAIVDKAIEKGIKVLNP</sequence>
<keyword evidence="2" id="KW-0689">Ribosomal protein</keyword>